<dbReference type="InterPro" id="IPR051315">
    <property type="entry name" value="Bact_Chemotaxis_CheA"/>
</dbReference>
<evidence type="ECO:0000256" key="2">
    <source>
        <dbReference type="ARBA" id="ARBA00012438"/>
    </source>
</evidence>
<dbReference type="PANTHER" id="PTHR43395:SF1">
    <property type="entry name" value="CHEMOTAXIS PROTEIN CHEA"/>
    <property type="match status" value="1"/>
</dbReference>
<dbReference type="SUPFAM" id="SSF52172">
    <property type="entry name" value="CheY-like"/>
    <property type="match status" value="1"/>
</dbReference>
<evidence type="ECO:0000256" key="3">
    <source>
        <dbReference type="ARBA" id="ARBA00023012"/>
    </source>
</evidence>
<evidence type="ECO:0000256" key="4">
    <source>
        <dbReference type="PROSITE-ProRule" id="PRU00110"/>
    </source>
</evidence>
<dbReference type="PRINTS" id="PR00344">
    <property type="entry name" value="BCTRLSENSOR"/>
</dbReference>
<dbReference type="InterPro" id="IPR011006">
    <property type="entry name" value="CheY-like_superfamily"/>
</dbReference>
<evidence type="ECO:0000313" key="8">
    <source>
        <dbReference type="EMBL" id="NVN41724.1"/>
    </source>
</evidence>
<dbReference type="Pfam" id="PF02518">
    <property type="entry name" value="HATPase_c"/>
    <property type="match status" value="1"/>
</dbReference>
<reference evidence="8 9" key="1">
    <citation type="submission" date="2020-06" db="EMBL/GenBank/DDBJ databases">
        <title>Description of novel acetic acid bacteria.</title>
        <authorList>
            <person name="Sombolestani A."/>
        </authorList>
    </citation>
    <scope>NUCLEOTIDE SEQUENCE [LARGE SCALE GENOMIC DNA]</scope>
    <source>
        <strain evidence="8 9">LMG 27010</strain>
    </source>
</reference>
<feature type="modified residue" description="Phosphohistidine" evidence="4">
    <location>
        <position position="45"/>
    </location>
</feature>
<sequence>MDALLQELRAVFEAEFRDHLQASRALLSLPTLERTALSELFRRLHSLKGAARAVDHGPIEAIAHRLESDFQSVLSGGSVPDTAFVQHVERGLDALEGAMEARPDPGPAHRADGDDTPDAGGYVQVPIARLDALILGMHRLAAAIERRDALWSAVDRVFDSPSTAGAQEVAVRSIHDGFRALDGMRADIGGGIDRALADLRSEIQSIALVQAGAVFSGLAGMARQIARDYLRQDGHRIDEAMPDGIVVRLSGMDVRADRPVLQALRDPVIQLLRNAIVHGGERWASARRAGRAAQLVITLSVRLAGNRLVVEVADDGRGPDLAAIARQGVRQGVLAPDEQPDETRLLACVFEPGFSTRGEADELAGRGFGLSIVAESVRVLHGSVRMRPCSPGTAVSIAVPLARRARTILLVEAGGQMLGLDGGAVERLLRLGPDAFFDTAEGALVTVPGLEGDEGSEGVPERLVPVLPLDAFLGATTPHAHKAPGAMRVVVCLRGTETGGPRALVVDAACEVRDMVVGDSAIPGLDTDLTPDLGWVREDWPVLVLDAAVLVRRWDQAARWRGAAGSPLGDVGMVAPERPVVLVVDDSITTRTLEKTILLAHGYDVRVATDGLDALDILRREGRAITIVITDVEMPRMDGFALLAAIRDDPALAAIPVVIMTSRNEEDDIRRGLEGGARAYITKQAFEQGELIATLESLL</sequence>
<dbReference type="EMBL" id="JABXXR010000173">
    <property type="protein sequence ID" value="NVN41724.1"/>
    <property type="molecule type" value="Genomic_DNA"/>
</dbReference>
<dbReference type="Pfam" id="PF00072">
    <property type="entry name" value="Response_reg"/>
    <property type="match status" value="1"/>
</dbReference>
<accession>A0A850PC75</accession>
<comment type="catalytic activity">
    <reaction evidence="1">
        <text>ATP + protein L-histidine = ADP + protein N-phospho-L-histidine.</text>
        <dbReference type="EC" id="2.7.13.3"/>
    </reaction>
</comment>
<feature type="domain" description="HPt" evidence="7">
    <location>
        <begin position="1"/>
        <end position="102"/>
    </location>
</feature>
<name>A0A850PC75_9PROT</name>
<evidence type="ECO:0000256" key="5">
    <source>
        <dbReference type="PROSITE-ProRule" id="PRU00169"/>
    </source>
</evidence>
<dbReference type="InterPro" id="IPR036890">
    <property type="entry name" value="HATPase_C_sf"/>
</dbReference>
<dbReference type="InterPro" id="IPR001789">
    <property type="entry name" value="Sig_transdc_resp-reg_receiver"/>
</dbReference>
<organism evidence="8 9">
    <name type="scientific">Ameyamaea chiangmaiensis</name>
    <dbReference type="NCBI Taxonomy" id="442969"/>
    <lineage>
        <taxon>Bacteria</taxon>
        <taxon>Pseudomonadati</taxon>
        <taxon>Pseudomonadota</taxon>
        <taxon>Alphaproteobacteria</taxon>
        <taxon>Acetobacterales</taxon>
        <taxon>Acetobacteraceae</taxon>
        <taxon>Ameyamaea</taxon>
    </lineage>
</organism>
<dbReference type="Pfam" id="PF01627">
    <property type="entry name" value="Hpt"/>
    <property type="match status" value="1"/>
</dbReference>
<evidence type="ECO:0000313" key="9">
    <source>
        <dbReference type="Proteomes" id="UP000585665"/>
    </source>
</evidence>
<feature type="modified residue" description="4-aspartylphosphate" evidence="5">
    <location>
        <position position="631"/>
    </location>
</feature>
<proteinExistence type="predicted"/>
<dbReference type="PANTHER" id="PTHR43395">
    <property type="entry name" value="SENSOR HISTIDINE KINASE CHEA"/>
    <property type="match status" value="1"/>
</dbReference>
<evidence type="ECO:0000256" key="1">
    <source>
        <dbReference type="ARBA" id="ARBA00000085"/>
    </source>
</evidence>
<dbReference type="GO" id="GO:0000155">
    <property type="term" value="F:phosphorelay sensor kinase activity"/>
    <property type="evidence" value="ECO:0007669"/>
    <property type="project" value="UniProtKB-ARBA"/>
</dbReference>
<feature type="domain" description="Response regulatory" evidence="6">
    <location>
        <begin position="580"/>
        <end position="698"/>
    </location>
</feature>
<dbReference type="SMART" id="SM00448">
    <property type="entry name" value="REC"/>
    <property type="match status" value="1"/>
</dbReference>
<dbReference type="CDD" id="cd00088">
    <property type="entry name" value="HPT"/>
    <property type="match status" value="1"/>
</dbReference>
<keyword evidence="9" id="KW-1185">Reference proteome</keyword>
<comment type="caution">
    <text evidence="8">The sequence shown here is derived from an EMBL/GenBank/DDBJ whole genome shotgun (WGS) entry which is preliminary data.</text>
</comment>
<dbReference type="InterPro" id="IPR003594">
    <property type="entry name" value="HATPase_dom"/>
</dbReference>
<dbReference type="InterPro" id="IPR036641">
    <property type="entry name" value="HPT_dom_sf"/>
</dbReference>
<dbReference type="SMART" id="SM00387">
    <property type="entry name" value="HATPase_c"/>
    <property type="match status" value="1"/>
</dbReference>
<dbReference type="SUPFAM" id="SSF55874">
    <property type="entry name" value="ATPase domain of HSP90 chaperone/DNA topoisomerase II/histidine kinase"/>
    <property type="match status" value="1"/>
</dbReference>
<keyword evidence="5" id="KW-0597">Phosphoprotein</keyword>
<dbReference type="Gene3D" id="3.30.565.10">
    <property type="entry name" value="Histidine kinase-like ATPase, C-terminal domain"/>
    <property type="match status" value="1"/>
</dbReference>
<dbReference type="PROSITE" id="PS50110">
    <property type="entry name" value="RESPONSE_REGULATORY"/>
    <property type="match status" value="1"/>
</dbReference>
<dbReference type="PROSITE" id="PS50894">
    <property type="entry name" value="HPT"/>
    <property type="match status" value="1"/>
</dbReference>
<keyword evidence="3" id="KW-0902">Two-component regulatory system</keyword>
<dbReference type="InterPro" id="IPR008207">
    <property type="entry name" value="Sig_transdc_His_kin_Hpt_dom"/>
</dbReference>
<evidence type="ECO:0000259" key="7">
    <source>
        <dbReference type="PROSITE" id="PS50894"/>
    </source>
</evidence>
<dbReference type="AlphaFoldDB" id="A0A850PC75"/>
<dbReference type="RefSeq" id="WP_176614601.1">
    <property type="nucleotide sequence ID" value="NZ_JABXXR010000173.1"/>
</dbReference>
<gene>
    <name evidence="8" type="ORF">HUK82_14305</name>
</gene>
<protein>
    <recommendedName>
        <fullName evidence="2">histidine kinase</fullName>
        <ecNumber evidence="2">2.7.13.3</ecNumber>
    </recommendedName>
</protein>
<dbReference type="Proteomes" id="UP000585665">
    <property type="component" value="Unassembled WGS sequence"/>
</dbReference>
<dbReference type="InterPro" id="IPR004358">
    <property type="entry name" value="Sig_transdc_His_kin-like_C"/>
</dbReference>
<dbReference type="SUPFAM" id="SSF47226">
    <property type="entry name" value="Histidine-containing phosphotransfer domain, HPT domain"/>
    <property type="match status" value="1"/>
</dbReference>
<dbReference type="EC" id="2.7.13.3" evidence="2"/>
<dbReference type="Gene3D" id="1.20.120.160">
    <property type="entry name" value="HPT domain"/>
    <property type="match status" value="1"/>
</dbReference>
<evidence type="ECO:0000259" key="6">
    <source>
        <dbReference type="PROSITE" id="PS50110"/>
    </source>
</evidence>
<dbReference type="Gene3D" id="3.40.50.2300">
    <property type="match status" value="1"/>
</dbReference>